<dbReference type="Pfam" id="PF02016">
    <property type="entry name" value="Peptidase_S66"/>
    <property type="match status" value="1"/>
</dbReference>
<dbReference type="SUPFAM" id="SSF52317">
    <property type="entry name" value="Class I glutamine amidotransferase-like"/>
    <property type="match status" value="1"/>
</dbReference>
<accession>A0ABV6DXX5</accession>
<evidence type="ECO:0000259" key="4">
    <source>
        <dbReference type="Pfam" id="PF17676"/>
    </source>
</evidence>
<organism evidence="5 6">
    <name type="scientific">Nocardioides zeicaulis</name>
    <dbReference type="NCBI Taxonomy" id="1776857"/>
    <lineage>
        <taxon>Bacteria</taxon>
        <taxon>Bacillati</taxon>
        <taxon>Actinomycetota</taxon>
        <taxon>Actinomycetes</taxon>
        <taxon>Propionibacteriales</taxon>
        <taxon>Nocardioidaceae</taxon>
        <taxon>Nocardioides</taxon>
    </lineage>
</organism>
<comment type="caution">
    <text evidence="5">The sequence shown here is derived from an EMBL/GenBank/DDBJ whole genome shotgun (WGS) entry which is preliminary data.</text>
</comment>
<dbReference type="EMBL" id="JBHLXH010000001">
    <property type="protein sequence ID" value="MFC0221577.1"/>
    <property type="molecule type" value="Genomic_DNA"/>
</dbReference>
<dbReference type="Gene3D" id="3.40.50.10740">
    <property type="entry name" value="Class I glutamine amidotransferase-like"/>
    <property type="match status" value="1"/>
</dbReference>
<dbReference type="Pfam" id="PF17676">
    <property type="entry name" value="Peptidase_S66C"/>
    <property type="match status" value="1"/>
</dbReference>
<dbReference type="Gene3D" id="3.50.30.60">
    <property type="entry name" value="LD-carboxypeptidase A C-terminal domain-like"/>
    <property type="match status" value="1"/>
</dbReference>
<dbReference type="RefSeq" id="WP_378517257.1">
    <property type="nucleotide sequence ID" value="NZ_CBCSDI010000006.1"/>
</dbReference>
<feature type="domain" description="LD-carboxypeptidase N-terminal" evidence="3">
    <location>
        <begin position="18"/>
        <end position="137"/>
    </location>
</feature>
<dbReference type="InterPro" id="IPR027478">
    <property type="entry name" value="LdcA_N"/>
</dbReference>
<comment type="similarity">
    <text evidence="1">Belongs to the peptidase S66 family.</text>
</comment>
<dbReference type="EC" id="3.4.-.-" evidence="5"/>
<protein>
    <submittedName>
        <fullName evidence="5">S66 peptidase family protein</fullName>
        <ecNumber evidence="5">3.4.-.-</ecNumber>
    </submittedName>
</protein>
<dbReference type="PIRSF" id="PIRSF028757">
    <property type="entry name" value="LD-carboxypeptidase"/>
    <property type="match status" value="1"/>
</dbReference>
<dbReference type="InterPro" id="IPR029062">
    <property type="entry name" value="Class_I_gatase-like"/>
</dbReference>
<keyword evidence="2 5" id="KW-0378">Hydrolase</keyword>
<dbReference type="SUPFAM" id="SSF141986">
    <property type="entry name" value="LD-carboxypeptidase A C-terminal domain-like"/>
    <property type="match status" value="1"/>
</dbReference>
<evidence type="ECO:0000256" key="1">
    <source>
        <dbReference type="ARBA" id="ARBA00010233"/>
    </source>
</evidence>
<dbReference type="InterPro" id="IPR003507">
    <property type="entry name" value="S66_fam"/>
</dbReference>
<evidence type="ECO:0000259" key="3">
    <source>
        <dbReference type="Pfam" id="PF02016"/>
    </source>
</evidence>
<dbReference type="PANTHER" id="PTHR30237:SF5">
    <property type="entry name" value="CARBOXYPEPTIDASE VC_A0337-RELATED"/>
    <property type="match status" value="1"/>
</dbReference>
<proteinExistence type="inferred from homology"/>
<dbReference type="InterPro" id="IPR040921">
    <property type="entry name" value="Peptidase_S66C"/>
</dbReference>
<evidence type="ECO:0000256" key="2">
    <source>
        <dbReference type="ARBA" id="ARBA00022801"/>
    </source>
</evidence>
<dbReference type="InterPro" id="IPR040449">
    <property type="entry name" value="Peptidase_S66_N"/>
</dbReference>
<dbReference type="PANTHER" id="PTHR30237">
    <property type="entry name" value="MURAMOYLTETRAPEPTIDE CARBOXYPEPTIDASE"/>
    <property type="match status" value="1"/>
</dbReference>
<sequence length="339" mass="36323">MTSPAIRYPRPLRPGDRIGVTSPSAGVVGAGAERIEFCVEWLRGRGYDVVVGACMDGSGLTSAPADVRAAELTRMLADPGIACVIPPWGGETAIDLVDLLDYDLLAGCEPTWLVGFSDLSTVLLPVTTRLGWATVHGDNLADTPYDAPEGLLHWLDLVGGAGPFVQRDSGLVADWWRFEEDTRATTWKHVGTGGWELRGGGTLDVTGRLVGGCVETVGPLAGTPYGDVRTWAERFDEPTIVYVEACESDAVDICRHLHAMRLAGWFDRTAAVLVGSTRAPDHPDLTQRGAVEDALGRLDLPVVWDLEIGHVPPHLPLVNGALARVVVDGDRHEITQTLA</sequence>
<keyword evidence="6" id="KW-1185">Reference proteome</keyword>
<dbReference type="GO" id="GO:0016787">
    <property type="term" value="F:hydrolase activity"/>
    <property type="evidence" value="ECO:0007669"/>
    <property type="project" value="UniProtKB-KW"/>
</dbReference>
<dbReference type="Proteomes" id="UP001589698">
    <property type="component" value="Unassembled WGS sequence"/>
</dbReference>
<dbReference type="CDD" id="cd07062">
    <property type="entry name" value="Peptidase_S66_mccF_like"/>
    <property type="match status" value="1"/>
</dbReference>
<gene>
    <name evidence="5" type="ORF">ACFFJG_03705</name>
</gene>
<evidence type="ECO:0000313" key="5">
    <source>
        <dbReference type="EMBL" id="MFC0221577.1"/>
    </source>
</evidence>
<name>A0ABV6DXX5_9ACTN</name>
<dbReference type="InterPro" id="IPR027461">
    <property type="entry name" value="Carboxypeptidase_A_C_sf"/>
</dbReference>
<feature type="domain" description="LD-carboxypeptidase C-terminal" evidence="4">
    <location>
        <begin position="206"/>
        <end position="325"/>
    </location>
</feature>
<reference evidence="5 6" key="1">
    <citation type="submission" date="2024-09" db="EMBL/GenBank/DDBJ databases">
        <authorList>
            <person name="Sun Q."/>
            <person name="Mori K."/>
        </authorList>
    </citation>
    <scope>NUCLEOTIDE SEQUENCE [LARGE SCALE GENOMIC DNA]</scope>
    <source>
        <strain evidence="5 6">CCM 8654</strain>
    </source>
</reference>
<evidence type="ECO:0000313" key="6">
    <source>
        <dbReference type="Proteomes" id="UP001589698"/>
    </source>
</evidence>